<dbReference type="PANTHER" id="PTHR30413">
    <property type="entry name" value="INNER MEMBRANE TRANSPORT PERMEASE"/>
    <property type="match status" value="1"/>
</dbReference>
<proteinExistence type="inferred from homology"/>
<keyword evidence="7" id="KW-0762">Sugar transport</keyword>
<dbReference type="PANTHER" id="PTHR30413:SF10">
    <property type="entry name" value="CAPSULE POLYSACCHARIDE EXPORT INNER-MEMBRANE PROTEIN CTRC"/>
    <property type="match status" value="1"/>
</dbReference>
<comment type="subcellular location">
    <subcellularLocation>
        <location evidence="9">Cell inner membrane</location>
        <topology evidence="9">Multi-pass membrane protein</topology>
    </subcellularLocation>
    <subcellularLocation>
        <location evidence="1">Cell membrane</location>
        <topology evidence="1">Multi-pass membrane protein</topology>
    </subcellularLocation>
</comment>
<dbReference type="EMBL" id="JADJMH010000006">
    <property type="protein sequence ID" value="MBK7674980.1"/>
    <property type="molecule type" value="Genomic_DNA"/>
</dbReference>
<dbReference type="PROSITE" id="PS51012">
    <property type="entry name" value="ABC_TM2"/>
    <property type="match status" value="1"/>
</dbReference>
<feature type="domain" description="ABC transmembrane type-2" evidence="10">
    <location>
        <begin position="15"/>
        <end position="240"/>
    </location>
</feature>
<organism evidence="11 12">
    <name type="scientific">Candidatus Accumulibacter proximus</name>
    <dbReference type="NCBI Taxonomy" id="2954385"/>
    <lineage>
        <taxon>Bacteria</taxon>
        <taxon>Pseudomonadati</taxon>
        <taxon>Pseudomonadota</taxon>
        <taxon>Betaproteobacteria</taxon>
        <taxon>Candidatus Accumulibacter</taxon>
    </lineage>
</organism>
<evidence type="ECO:0000256" key="3">
    <source>
        <dbReference type="ARBA" id="ARBA00022448"/>
    </source>
</evidence>
<feature type="transmembrane region" description="Helical" evidence="9">
    <location>
        <begin position="163"/>
        <end position="184"/>
    </location>
</feature>
<evidence type="ECO:0000256" key="8">
    <source>
        <dbReference type="ARBA" id="ARBA00023136"/>
    </source>
</evidence>
<dbReference type="GO" id="GO:0015774">
    <property type="term" value="P:polysaccharide transport"/>
    <property type="evidence" value="ECO:0007669"/>
    <property type="project" value="UniProtKB-KW"/>
</dbReference>
<name>A0A935PX47_9PROT</name>
<dbReference type="GO" id="GO:0005886">
    <property type="term" value="C:plasma membrane"/>
    <property type="evidence" value="ECO:0007669"/>
    <property type="project" value="UniProtKB-SubCell"/>
</dbReference>
<evidence type="ECO:0000256" key="6">
    <source>
        <dbReference type="ARBA" id="ARBA00022989"/>
    </source>
</evidence>
<dbReference type="GO" id="GO:0140359">
    <property type="term" value="F:ABC-type transporter activity"/>
    <property type="evidence" value="ECO:0007669"/>
    <property type="project" value="InterPro"/>
</dbReference>
<sequence>MARRELSDRYAGQAFGLLWAIGHPVFLIGLYVFVFAFVFKQKIGGTVDMPLDYTTYLLAGLVAWLSFQESMVKSCTAITGNSALVKQVVFPLEVLPVKGVLSSLFPQLVSLLLLVGYVLLTHGSLHATYLLLPVLLAMQVMAMIGIAYILAPVGAYFRDIKDFVQLFATAGVFLMPVFYLPAWVPDVFKPLLYLNPFSYLAWCYQDALYFGRFEHPWAWVFTGVVSPATFVIGYRVFRKLKPGLGNLL</sequence>
<evidence type="ECO:0000256" key="5">
    <source>
        <dbReference type="ARBA" id="ARBA00022692"/>
    </source>
</evidence>
<gene>
    <name evidence="11" type="ORF">IPJ27_09545</name>
</gene>
<protein>
    <recommendedName>
        <fullName evidence="9">Transport permease protein</fullName>
    </recommendedName>
</protein>
<comment type="caution">
    <text evidence="11">The sequence shown here is derived from an EMBL/GenBank/DDBJ whole genome shotgun (WGS) entry which is preliminary data.</text>
</comment>
<keyword evidence="4 9" id="KW-1003">Cell membrane</keyword>
<evidence type="ECO:0000256" key="9">
    <source>
        <dbReference type="RuleBase" id="RU361157"/>
    </source>
</evidence>
<feature type="transmembrane region" description="Helical" evidence="9">
    <location>
        <begin position="100"/>
        <end position="120"/>
    </location>
</feature>
<keyword evidence="5 9" id="KW-0812">Transmembrane</keyword>
<feature type="transmembrane region" description="Helical" evidence="9">
    <location>
        <begin position="217"/>
        <end position="237"/>
    </location>
</feature>
<evidence type="ECO:0000313" key="11">
    <source>
        <dbReference type="EMBL" id="MBK7674980.1"/>
    </source>
</evidence>
<evidence type="ECO:0000256" key="1">
    <source>
        <dbReference type="ARBA" id="ARBA00004651"/>
    </source>
</evidence>
<evidence type="ECO:0000256" key="2">
    <source>
        <dbReference type="ARBA" id="ARBA00007783"/>
    </source>
</evidence>
<comment type="similarity">
    <text evidence="2 9">Belongs to the ABC-2 integral membrane protein family.</text>
</comment>
<dbReference type="Proteomes" id="UP000697998">
    <property type="component" value="Unassembled WGS sequence"/>
</dbReference>
<feature type="transmembrane region" description="Helical" evidence="9">
    <location>
        <begin position="51"/>
        <end position="67"/>
    </location>
</feature>
<keyword evidence="8 9" id="KW-0472">Membrane</keyword>
<keyword evidence="7" id="KW-0625">Polysaccharide transport</keyword>
<feature type="transmembrane region" description="Helical" evidence="9">
    <location>
        <begin position="127"/>
        <end position="151"/>
    </location>
</feature>
<reference evidence="11 12" key="1">
    <citation type="submission" date="2020-10" db="EMBL/GenBank/DDBJ databases">
        <title>Connecting structure to function with the recovery of over 1000 high-quality activated sludge metagenome-assembled genomes encoding full-length rRNA genes using long-read sequencing.</title>
        <authorList>
            <person name="Singleton C.M."/>
            <person name="Petriglieri F."/>
            <person name="Kristensen J.M."/>
            <person name="Kirkegaard R.H."/>
            <person name="Michaelsen T.Y."/>
            <person name="Andersen M.H."/>
            <person name="Karst S.M."/>
            <person name="Dueholm M.S."/>
            <person name="Nielsen P.H."/>
            <person name="Albertsen M."/>
        </authorList>
    </citation>
    <scope>NUCLEOTIDE SEQUENCE [LARGE SCALE GENOMIC DNA]</scope>
    <source>
        <strain evidence="11">EsbW_18-Q3-R4-48_BATAC.285</strain>
    </source>
</reference>
<evidence type="ECO:0000256" key="4">
    <source>
        <dbReference type="ARBA" id="ARBA00022475"/>
    </source>
</evidence>
<evidence type="ECO:0000259" key="10">
    <source>
        <dbReference type="PROSITE" id="PS51012"/>
    </source>
</evidence>
<dbReference type="AlphaFoldDB" id="A0A935PX47"/>
<keyword evidence="6 9" id="KW-1133">Transmembrane helix</keyword>
<feature type="transmembrane region" description="Helical" evidence="9">
    <location>
        <begin position="16"/>
        <end position="39"/>
    </location>
</feature>
<evidence type="ECO:0000313" key="12">
    <source>
        <dbReference type="Proteomes" id="UP000697998"/>
    </source>
</evidence>
<dbReference type="GO" id="GO:0015920">
    <property type="term" value="P:lipopolysaccharide transport"/>
    <property type="evidence" value="ECO:0007669"/>
    <property type="project" value="TreeGrafter"/>
</dbReference>
<dbReference type="InterPro" id="IPR013525">
    <property type="entry name" value="ABC2_TM"/>
</dbReference>
<keyword evidence="3 9" id="KW-0813">Transport</keyword>
<dbReference type="Pfam" id="PF01061">
    <property type="entry name" value="ABC2_membrane"/>
    <property type="match status" value="1"/>
</dbReference>
<dbReference type="InterPro" id="IPR047817">
    <property type="entry name" value="ABC2_TM_bact-type"/>
</dbReference>
<accession>A0A935PX47</accession>
<evidence type="ECO:0000256" key="7">
    <source>
        <dbReference type="ARBA" id="ARBA00023047"/>
    </source>
</evidence>